<keyword evidence="3" id="KW-0862">Zinc</keyword>
<dbReference type="PANTHER" id="PTHR31089:SF1">
    <property type="entry name" value="CYCLIC DOF FACTOR 3"/>
    <property type="match status" value="1"/>
</dbReference>
<keyword evidence="6" id="KW-0804">Transcription</keyword>
<evidence type="ECO:0000259" key="9">
    <source>
        <dbReference type="PROSITE" id="PS50884"/>
    </source>
</evidence>
<dbReference type="GO" id="GO:0008270">
    <property type="term" value="F:zinc ion binding"/>
    <property type="evidence" value="ECO:0007669"/>
    <property type="project" value="UniProtKB-KW"/>
</dbReference>
<keyword evidence="5 8" id="KW-0238">DNA-binding</keyword>
<comment type="subcellular location">
    <subcellularLocation>
        <location evidence="8">Nucleus</location>
    </subcellularLocation>
</comment>
<name>B2LUT7_ELECO</name>
<keyword evidence="7 8" id="KW-0539">Nucleus</keyword>
<dbReference type="GO" id="GO:0003677">
    <property type="term" value="F:DNA binding"/>
    <property type="evidence" value="ECO:0007669"/>
    <property type="project" value="UniProtKB-UniRule"/>
</dbReference>
<reference evidence="10" key="1">
    <citation type="journal article" date="2008" name="Online J. Bioinform.">
        <title>In silico analysis of PCR amplified DOF (DNA binding with one finger) transcription factor domain and cloned genes from cereals and millets.</title>
        <authorList>
            <person name="Kushwaha H."/>
            <person name="Gupta N."/>
            <person name="Singh V.K."/>
            <person name="Kumar A."/>
            <person name="Yadav D."/>
        </authorList>
    </citation>
    <scope>NUCLEOTIDE SEQUENCE</scope>
</reference>
<evidence type="ECO:0000313" key="10">
    <source>
        <dbReference type="EMBL" id="ACC59765.1"/>
    </source>
</evidence>
<sequence length="82" mass="9490">NYNIKQPRHFCKSCQRYWTAGGSMRNIPVGAGRRKSKSSNSSWWWGSLILLHLHLSWPVTPQRPRVQPMNHYPLPPSLPLAI</sequence>
<evidence type="ECO:0000256" key="3">
    <source>
        <dbReference type="ARBA" id="ARBA00022833"/>
    </source>
</evidence>
<evidence type="ECO:0000256" key="1">
    <source>
        <dbReference type="ARBA" id="ARBA00022723"/>
    </source>
</evidence>
<dbReference type="GO" id="GO:0005634">
    <property type="term" value="C:nucleus"/>
    <property type="evidence" value="ECO:0007669"/>
    <property type="project" value="UniProtKB-SubCell"/>
</dbReference>
<keyword evidence="1" id="KW-0479">Metal-binding</keyword>
<feature type="domain" description="Dof-type" evidence="9">
    <location>
        <begin position="1"/>
        <end position="38"/>
    </location>
</feature>
<dbReference type="InterPro" id="IPR045174">
    <property type="entry name" value="Dof"/>
</dbReference>
<evidence type="ECO:0000256" key="2">
    <source>
        <dbReference type="ARBA" id="ARBA00022771"/>
    </source>
</evidence>
<protein>
    <submittedName>
        <fullName evidence="10">Dof-type zinc finger protein</fullName>
    </submittedName>
</protein>
<evidence type="ECO:0000256" key="5">
    <source>
        <dbReference type="ARBA" id="ARBA00023125"/>
    </source>
</evidence>
<keyword evidence="2 8" id="KW-0863">Zinc-finger</keyword>
<accession>B2LUT7</accession>
<evidence type="ECO:0000256" key="8">
    <source>
        <dbReference type="PROSITE-ProRule" id="PRU00071"/>
    </source>
</evidence>
<evidence type="ECO:0000256" key="4">
    <source>
        <dbReference type="ARBA" id="ARBA00023015"/>
    </source>
</evidence>
<dbReference type="EMBL" id="EU586262">
    <property type="protein sequence ID" value="ACC59765.1"/>
    <property type="molecule type" value="Genomic_DNA"/>
</dbReference>
<dbReference type="PROSITE" id="PS50884">
    <property type="entry name" value="ZF_DOF_2"/>
    <property type="match status" value="1"/>
</dbReference>
<dbReference type="InterPro" id="IPR003851">
    <property type="entry name" value="Znf_Dof"/>
</dbReference>
<keyword evidence="4" id="KW-0805">Transcription regulation</keyword>
<dbReference type="AlphaFoldDB" id="B2LUT7"/>
<evidence type="ECO:0000256" key="7">
    <source>
        <dbReference type="ARBA" id="ARBA00023242"/>
    </source>
</evidence>
<organism evidence="10">
    <name type="scientific">Eleusine coracana</name>
    <name type="common">Indian finger millet</name>
    <name type="synonym">Ragi</name>
    <dbReference type="NCBI Taxonomy" id="4511"/>
    <lineage>
        <taxon>Eukaryota</taxon>
        <taxon>Viridiplantae</taxon>
        <taxon>Streptophyta</taxon>
        <taxon>Embryophyta</taxon>
        <taxon>Tracheophyta</taxon>
        <taxon>Spermatophyta</taxon>
        <taxon>Magnoliopsida</taxon>
        <taxon>Liliopsida</taxon>
        <taxon>Poales</taxon>
        <taxon>Poaceae</taxon>
        <taxon>PACMAD clade</taxon>
        <taxon>Chloridoideae</taxon>
        <taxon>Cynodonteae</taxon>
        <taxon>Eleusininae</taxon>
        <taxon>Eleusine</taxon>
    </lineage>
</organism>
<dbReference type="GO" id="GO:0003700">
    <property type="term" value="F:DNA-binding transcription factor activity"/>
    <property type="evidence" value="ECO:0007669"/>
    <property type="project" value="InterPro"/>
</dbReference>
<evidence type="ECO:0000256" key="6">
    <source>
        <dbReference type="ARBA" id="ARBA00023163"/>
    </source>
</evidence>
<dbReference type="PANTHER" id="PTHR31089">
    <property type="entry name" value="CYCLIC DOF FACTOR 2"/>
    <property type="match status" value="1"/>
</dbReference>
<dbReference type="Pfam" id="PF02701">
    <property type="entry name" value="Zn_ribbon_Dof"/>
    <property type="match status" value="1"/>
</dbReference>
<proteinExistence type="predicted"/>
<feature type="non-terminal residue" evidence="10">
    <location>
        <position position="1"/>
    </location>
</feature>